<name>A0ABR4L467_9EURO</name>
<dbReference type="Proteomes" id="UP001610444">
    <property type="component" value="Unassembled WGS sequence"/>
</dbReference>
<dbReference type="RefSeq" id="XP_070904287.1">
    <property type="nucleotide sequence ID" value="XM_071044257.1"/>
</dbReference>
<feature type="transmembrane region" description="Helical" evidence="1">
    <location>
        <begin position="164"/>
        <end position="184"/>
    </location>
</feature>
<keyword evidence="3" id="KW-1185">Reference proteome</keyword>
<proteinExistence type="predicted"/>
<comment type="caution">
    <text evidence="2">The sequence shown here is derived from an EMBL/GenBank/DDBJ whole genome shotgun (WGS) entry which is preliminary data.</text>
</comment>
<feature type="transmembrane region" description="Helical" evidence="1">
    <location>
        <begin position="196"/>
        <end position="221"/>
    </location>
</feature>
<keyword evidence="1" id="KW-0472">Membrane</keyword>
<dbReference type="EMBL" id="JBFXLR010000003">
    <property type="protein sequence ID" value="KAL2859353.1"/>
    <property type="molecule type" value="Genomic_DNA"/>
</dbReference>
<reference evidence="2 3" key="1">
    <citation type="submission" date="2024-07" db="EMBL/GenBank/DDBJ databases">
        <title>Section-level genome sequencing and comparative genomics of Aspergillus sections Usti and Cavernicolus.</title>
        <authorList>
            <consortium name="Lawrence Berkeley National Laboratory"/>
            <person name="Nybo J.L."/>
            <person name="Vesth T.C."/>
            <person name="Theobald S."/>
            <person name="Frisvad J.C."/>
            <person name="Larsen T.O."/>
            <person name="Kjaerboelling I."/>
            <person name="Rothschild-Mancinelli K."/>
            <person name="Lyhne E.K."/>
            <person name="Kogle M.E."/>
            <person name="Barry K."/>
            <person name="Clum A."/>
            <person name="Na H."/>
            <person name="Ledsgaard L."/>
            <person name="Lin J."/>
            <person name="Lipzen A."/>
            <person name="Kuo A."/>
            <person name="Riley R."/>
            <person name="Mondo S."/>
            <person name="LaButti K."/>
            <person name="Haridas S."/>
            <person name="Pangalinan J."/>
            <person name="Salamov A.A."/>
            <person name="Simmons B.A."/>
            <person name="Magnuson J.K."/>
            <person name="Chen J."/>
            <person name="Drula E."/>
            <person name="Henrissat B."/>
            <person name="Wiebenga A."/>
            <person name="Lubbers R.J."/>
            <person name="Gomes A.C."/>
            <person name="Macurrencykelacurrency M.R."/>
            <person name="Stajich J."/>
            <person name="Grigoriev I.V."/>
            <person name="Mortensen U.H."/>
            <person name="De vries R.P."/>
            <person name="Baker S.E."/>
            <person name="Andersen M.R."/>
        </authorList>
    </citation>
    <scope>NUCLEOTIDE SEQUENCE [LARGE SCALE GENOMIC DNA]</scope>
    <source>
        <strain evidence="2 3">CBS 756.74</strain>
    </source>
</reference>
<evidence type="ECO:0000313" key="3">
    <source>
        <dbReference type="Proteomes" id="UP001610444"/>
    </source>
</evidence>
<evidence type="ECO:0000256" key="1">
    <source>
        <dbReference type="SAM" id="Phobius"/>
    </source>
</evidence>
<organism evidence="2 3">
    <name type="scientific">Aspergillus pseudodeflectus</name>
    <dbReference type="NCBI Taxonomy" id="176178"/>
    <lineage>
        <taxon>Eukaryota</taxon>
        <taxon>Fungi</taxon>
        <taxon>Dikarya</taxon>
        <taxon>Ascomycota</taxon>
        <taxon>Pezizomycotina</taxon>
        <taxon>Eurotiomycetes</taxon>
        <taxon>Eurotiomycetidae</taxon>
        <taxon>Eurotiales</taxon>
        <taxon>Aspergillaceae</taxon>
        <taxon>Aspergillus</taxon>
        <taxon>Aspergillus subgen. Nidulantes</taxon>
    </lineage>
</organism>
<evidence type="ECO:0000313" key="2">
    <source>
        <dbReference type="EMBL" id="KAL2859353.1"/>
    </source>
</evidence>
<keyword evidence="1" id="KW-1133">Transmembrane helix</keyword>
<feature type="transmembrane region" description="Helical" evidence="1">
    <location>
        <begin position="86"/>
        <end position="109"/>
    </location>
</feature>
<sequence>MHVACRIRKYVVNGDAQEAKKVKDAYKDTLAMEAVAVSIACSKPLILEWKLVGPLVTCIQAAIIAQIAITMISLPNFDSVHWAATAVAYSSLICGILTTFLAFIVQQILSDLHNPEEVRSWLTTTQRSHSLRQIFDTRSRSINATEKKIPSLRSAVLLTTPGKLLRLSILTAFAALGIYLRCVWDAELGNLRGRDANFWVFLVFSVFLFVMLQDAFLPFLVASYPSSRSTDEELQDLGDGVPRPRLGVSSTIGVAAGADEIIRDALESSIRAQEESLKAQKALLDLIDRRSSGTTTVTTLPRVLLR</sequence>
<dbReference type="GeneID" id="98159421"/>
<accession>A0ABR4L467</accession>
<gene>
    <name evidence="2" type="ORF">BJX68DRAFT_261791</name>
</gene>
<feature type="transmembrane region" description="Helical" evidence="1">
    <location>
        <begin position="52"/>
        <end position="74"/>
    </location>
</feature>
<protein>
    <submittedName>
        <fullName evidence="2">Uncharacterized protein</fullName>
    </submittedName>
</protein>
<keyword evidence="1" id="KW-0812">Transmembrane</keyword>